<dbReference type="SUPFAM" id="SSF53335">
    <property type="entry name" value="S-adenosyl-L-methionine-dependent methyltransferases"/>
    <property type="match status" value="1"/>
</dbReference>
<dbReference type="PROSITE" id="PS00092">
    <property type="entry name" value="N6_MTASE"/>
    <property type="match status" value="1"/>
</dbReference>
<evidence type="ECO:0000256" key="3">
    <source>
        <dbReference type="ARBA" id="ARBA00022679"/>
    </source>
</evidence>
<dbReference type="GO" id="GO:0008276">
    <property type="term" value="F:protein methyltransferase activity"/>
    <property type="evidence" value="ECO:0007669"/>
    <property type="project" value="TreeGrafter"/>
</dbReference>
<evidence type="ECO:0000313" key="8">
    <source>
        <dbReference type="Proteomes" id="UP000516404"/>
    </source>
</evidence>
<dbReference type="AlphaFoldDB" id="A0A7H2BGL1"/>
<dbReference type="RefSeq" id="WP_190725395.1">
    <property type="nucleotide sequence ID" value="NZ_CP061539.1"/>
</dbReference>
<dbReference type="GO" id="GO:0003676">
    <property type="term" value="F:nucleic acid binding"/>
    <property type="evidence" value="ECO:0007669"/>
    <property type="project" value="InterPro"/>
</dbReference>
<name>A0A7H2BGL1_9MICC</name>
<dbReference type="PANTHER" id="PTHR45875">
    <property type="entry name" value="METHYLTRANSFERASE N6AMT1"/>
    <property type="match status" value="1"/>
</dbReference>
<accession>A0A7H2BGL1</accession>
<keyword evidence="8" id="KW-1185">Reference proteome</keyword>
<evidence type="ECO:0000256" key="4">
    <source>
        <dbReference type="ARBA" id="ARBA00022691"/>
    </source>
</evidence>
<sequence>MDAVFDFSSVPNAPKSCDIDALSRLREALRAVNFTYDGVKQLLGERAFEAMARDMVVPGTYRLRQIQESDASAEQKNLATVVAFFLLAHSVSEKNLNTALHPVTFAGLKDLGLAESHEGLVRATVDLRPHSADDGTELWVASDLGAHQRPGVLRKDHVLGIGHASLTLAQITERTAVQKALDLGTGCGIQTFHLLAHAQHVTATDISERALAFTRFNLVLNAPTLDINPQNLDARVSLRLGSLLEPVAGEKFDLVISNPPFVITPRKSEETPADQYTYRDGGMAGDGIVSTLVQQLPTVLNEGGRAQMLGNWEIPVDGESWADRPRQWVGENTEAWFIQREVLTPEQYAETWLKDASENRDPQLFESAYMDYLRDFSARGVDSIGFGMIWLRKPTAAALDAHRQNPHAQVLLQRFEEITYPVQQPLAPFMTQAVARHDALAQLDDSELASLYLTAAEDVTEERHAEPGAEHPSVIILRQGAGLRRTVVETSETSGFVSACDGELAAGQIINALASILEWDELPADQNPKFALLLHIRELVRDGFLVFDEDEIN</sequence>
<dbReference type="GO" id="GO:0008757">
    <property type="term" value="F:S-adenosylmethionine-dependent methyltransferase activity"/>
    <property type="evidence" value="ECO:0007669"/>
    <property type="project" value="TreeGrafter"/>
</dbReference>
<dbReference type="KEGG" id="rter:IDM49_02580"/>
<dbReference type="Pfam" id="PF23186">
    <property type="entry name" value="DUF7059"/>
    <property type="match status" value="1"/>
</dbReference>
<keyword evidence="3 7" id="KW-0808">Transferase</keyword>
<dbReference type="GO" id="GO:0035657">
    <property type="term" value="C:eRF1 methyltransferase complex"/>
    <property type="evidence" value="ECO:0007669"/>
    <property type="project" value="TreeGrafter"/>
</dbReference>
<dbReference type="InterPro" id="IPR055487">
    <property type="entry name" value="DUF7059"/>
</dbReference>
<dbReference type="EMBL" id="CP061539">
    <property type="protein sequence ID" value="QNV38807.1"/>
    <property type="molecule type" value="Genomic_DNA"/>
</dbReference>
<dbReference type="Pfam" id="PF05175">
    <property type="entry name" value="MTS"/>
    <property type="match status" value="1"/>
</dbReference>
<feature type="domain" description="Methyltransferase small" evidence="5">
    <location>
        <begin position="162"/>
        <end position="263"/>
    </location>
</feature>
<dbReference type="GO" id="GO:0008170">
    <property type="term" value="F:N-methyltransferase activity"/>
    <property type="evidence" value="ECO:0007669"/>
    <property type="project" value="UniProtKB-ARBA"/>
</dbReference>
<dbReference type="InterPro" id="IPR007848">
    <property type="entry name" value="Small_mtfrase_dom"/>
</dbReference>
<dbReference type="CDD" id="cd02440">
    <property type="entry name" value="AdoMet_MTases"/>
    <property type="match status" value="1"/>
</dbReference>
<gene>
    <name evidence="7" type="ORF">IDM49_02580</name>
</gene>
<protein>
    <submittedName>
        <fullName evidence="7">Methyltransferase</fullName>
    </submittedName>
</protein>
<reference evidence="7 8" key="1">
    <citation type="submission" date="2020-09" db="EMBL/GenBank/DDBJ databases">
        <title>Investigation of environmental microbes.</title>
        <authorList>
            <person name="Ou Y."/>
            <person name="Kang Q."/>
        </authorList>
    </citation>
    <scope>NUCLEOTIDE SEQUENCE [LARGE SCALE GENOMIC DNA]</scope>
    <source>
        <strain evidence="7 8">KJZ-14</strain>
    </source>
</reference>
<dbReference type="GO" id="GO:0032259">
    <property type="term" value="P:methylation"/>
    <property type="evidence" value="ECO:0007669"/>
    <property type="project" value="UniProtKB-KW"/>
</dbReference>
<proteinExistence type="inferred from homology"/>
<evidence type="ECO:0000313" key="7">
    <source>
        <dbReference type="EMBL" id="QNV38807.1"/>
    </source>
</evidence>
<feature type="domain" description="DUF7059" evidence="6">
    <location>
        <begin position="31"/>
        <end position="124"/>
    </location>
</feature>
<evidence type="ECO:0000259" key="5">
    <source>
        <dbReference type="Pfam" id="PF05175"/>
    </source>
</evidence>
<dbReference type="InterPro" id="IPR002052">
    <property type="entry name" value="DNA_methylase_N6_adenine_CS"/>
</dbReference>
<dbReference type="InterPro" id="IPR052190">
    <property type="entry name" value="Euk-Arch_PrmC-MTase"/>
</dbReference>
<dbReference type="GeneID" id="96623111"/>
<comment type="similarity">
    <text evidence="1">Belongs to the eukaryotic/archaeal PrmC-related family.</text>
</comment>
<organism evidence="7 8">
    <name type="scientific">Rothia terrae</name>
    <dbReference type="NCBI Taxonomy" id="396015"/>
    <lineage>
        <taxon>Bacteria</taxon>
        <taxon>Bacillati</taxon>
        <taxon>Actinomycetota</taxon>
        <taxon>Actinomycetes</taxon>
        <taxon>Micrococcales</taxon>
        <taxon>Micrococcaceae</taxon>
        <taxon>Rothia</taxon>
    </lineage>
</organism>
<dbReference type="Proteomes" id="UP000516404">
    <property type="component" value="Chromosome"/>
</dbReference>
<keyword evidence="4" id="KW-0949">S-adenosyl-L-methionine</keyword>
<evidence type="ECO:0000256" key="1">
    <source>
        <dbReference type="ARBA" id="ARBA00006149"/>
    </source>
</evidence>
<dbReference type="InterPro" id="IPR029063">
    <property type="entry name" value="SAM-dependent_MTases_sf"/>
</dbReference>
<dbReference type="PANTHER" id="PTHR45875:SF1">
    <property type="entry name" value="METHYLTRANSFERASE N6AMT1"/>
    <property type="match status" value="1"/>
</dbReference>
<evidence type="ECO:0000256" key="2">
    <source>
        <dbReference type="ARBA" id="ARBA00022603"/>
    </source>
</evidence>
<evidence type="ECO:0000259" key="6">
    <source>
        <dbReference type="Pfam" id="PF23186"/>
    </source>
</evidence>
<dbReference type="Gene3D" id="3.40.50.150">
    <property type="entry name" value="Vaccinia Virus protein VP39"/>
    <property type="match status" value="1"/>
</dbReference>
<keyword evidence="2 7" id="KW-0489">Methyltransferase</keyword>